<evidence type="ECO:0000256" key="3">
    <source>
        <dbReference type="ARBA" id="ARBA00022729"/>
    </source>
</evidence>
<keyword evidence="7" id="KW-1185">Reference proteome</keyword>
<feature type="chain" id="PRO_5027145982" description="Phosphate-binding protein" evidence="4">
    <location>
        <begin position="26"/>
        <end position="331"/>
    </location>
</feature>
<dbReference type="PANTHER" id="PTHR30570:SF1">
    <property type="entry name" value="PHOSPHATE-BINDING PROTEIN PSTS"/>
    <property type="match status" value="1"/>
</dbReference>
<sequence>MLNFRLNNIKVNAALLMGTALMLGACGGNSETDSGLSGNIQIDGSSTVYPITEAVAEEYRAEARDVRVTVGVSGTGGGFKKFTRGDIDIVDASRQIKPSEDSLAQANGISYVELPVAYDGLTVVVHPENDWVKDITIEELKKIWEPAAQGTIKRWNQIRPEWPDQEIHLYGPGVESGTYDYFTEAVVGESGASRGDYTASEDDNVLVQGVSTDPNALGFFGYAYYEENQGKLKVVPVDDLNDSNGKGAITPTLETVKDGSYAPLSRPLFIYVNSKATASPATVDFVNFYLDNAAALSQEVGYIPMPDELYKEQKQKFAQFAKGTQQQGTQQ</sequence>
<reference evidence="7" key="1">
    <citation type="submission" date="2017-05" db="EMBL/GenBank/DDBJ databases">
        <authorList>
            <person name="Ray J."/>
            <person name="Price M."/>
            <person name="Deutschbauer A."/>
        </authorList>
    </citation>
    <scope>NUCLEOTIDE SEQUENCE [LARGE SCALE GENOMIC DNA]</scope>
    <source>
        <strain evidence="7">DSM 19842</strain>
    </source>
</reference>
<gene>
    <name evidence="6" type="ORF">CA264_18745</name>
</gene>
<dbReference type="GO" id="GO:0006817">
    <property type="term" value="P:phosphate ion transport"/>
    <property type="evidence" value="ECO:0007669"/>
    <property type="project" value="UniProtKB-UniRule"/>
</dbReference>
<dbReference type="SUPFAM" id="SSF53850">
    <property type="entry name" value="Periplasmic binding protein-like II"/>
    <property type="match status" value="1"/>
</dbReference>
<protein>
    <recommendedName>
        <fullName evidence="4">Phosphate-binding protein</fullName>
    </recommendedName>
</protein>
<dbReference type="PANTHER" id="PTHR30570">
    <property type="entry name" value="PERIPLASMIC PHOSPHATE BINDING COMPONENT OF PHOSPHATE ABC TRANSPORTER"/>
    <property type="match status" value="1"/>
</dbReference>
<dbReference type="PROSITE" id="PS51257">
    <property type="entry name" value="PROKAR_LIPOPROTEIN"/>
    <property type="match status" value="1"/>
</dbReference>
<organism evidence="6 7">
    <name type="scientific">Pontibacter actiniarum</name>
    <dbReference type="NCBI Taxonomy" id="323450"/>
    <lineage>
        <taxon>Bacteria</taxon>
        <taxon>Pseudomonadati</taxon>
        <taxon>Bacteroidota</taxon>
        <taxon>Cytophagia</taxon>
        <taxon>Cytophagales</taxon>
        <taxon>Hymenobacteraceae</taxon>
        <taxon>Pontibacter</taxon>
    </lineage>
</organism>
<keyword evidence="3 4" id="KW-0732">Signal</keyword>
<comment type="function">
    <text evidence="4">Involved in the system for phosphate transport across the cytoplasmic membrane.</text>
</comment>
<keyword evidence="2 4" id="KW-0813">Transport</keyword>
<keyword evidence="4" id="KW-0592">Phosphate transport</keyword>
<dbReference type="OrthoDB" id="9783488at2"/>
<dbReference type="GO" id="GO:0042301">
    <property type="term" value="F:phosphate ion binding"/>
    <property type="evidence" value="ECO:0007669"/>
    <property type="project" value="UniProtKB-UniRule"/>
</dbReference>
<dbReference type="NCBIfam" id="TIGR02136">
    <property type="entry name" value="ptsS_2"/>
    <property type="match status" value="1"/>
</dbReference>
<dbReference type="STRING" id="709015.GCA_000472485_03783"/>
<dbReference type="AlphaFoldDB" id="A0A1X9YX21"/>
<evidence type="ECO:0000256" key="1">
    <source>
        <dbReference type="ARBA" id="ARBA00008725"/>
    </source>
</evidence>
<dbReference type="InterPro" id="IPR050811">
    <property type="entry name" value="Phosphate_ABC_transporter"/>
</dbReference>
<name>A0A1X9YX21_9BACT</name>
<proteinExistence type="inferred from homology"/>
<accession>A0A1X9YX21</accession>
<dbReference type="Proteomes" id="UP000266292">
    <property type="component" value="Chromosome"/>
</dbReference>
<dbReference type="InterPro" id="IPR011862">
    <property type="entry name" value="Phos-bd"/>
</dbReference>
<feature type="domain" description="PBP" evidence="5">
    <location>
        <begin position="30"/>
        <end position="291"/>
    </location>
</feature>
<dbReference type="Pfam" id="PF12849">
    <property type="entry name" value="PBP_like_2"/>
    <property type="match status" value="1"/>
</dbReference>
<evidence type="ECO:0000313" key="7">
    <source>
        <dbReference type="Proteomes" id="UP000266292"/>
    </source>
</evidence>
<dbReference type="KEGG" id="pact:CA264_18745"/>
<dbReference type="EMBL" id="CP021235">
    <property type="protein sequence ID" value="ARS37294.1"/>
    <property type="molecule type" value="Genomic_DNA"/>
</dbReference>
<dbReference type="FunFam" id="3.40.190.10:FF:000156">
    <property type="entry name" value="Phosphate ABC transporter, phosphate-binding protein"/>
    <property type="match status" value="1"/>
</dbReference>
<evidence type="ECO:0000259" key="5">
    <source>
        <dbReference type="Pfam" id="PF12849"/>
    </source>
</evidence>
<evidence type="ECO:0000313" key="6">
    <source>
        <dbReference type="EMBL" id="ARS37294.1"/>
    </source>
</evidence>
<dbReference type="InterPro" id="IPR024370">
    <property type="entry name" value="PBP_domain"/>
</dbReference>
<dbReference type="RefSeq" id="WP_051364520.1">
    <property type="nucleotide sequence ID" value="NZ_CP021235.1"/>
</dbReference>
<feature type="signal peptide" evidence="4">
    <location>
        <begin position="1"/>
        <end position="25"/>
    </location>
</feature>
<dbReference type="CDD" id="cd13654">
    <property type="entry name" value="PBP2_phosphate_like_2"/>
    <property type="match status" value="1"/>
</dbReference>
<evidence type="ECO:0000256" key="4">
    <source>
        <dbReference type="RuleBase" id="RU367119"/>
    </source>
</evidence>
<dbReference type="Gene3D" id="3.40.190.10">
    <property type="entry name" value="Periplasmic binding protein-like II"/>
    <property type="match status" value="2"/>
</dbReference>
<comment type="similarity">
    <text evidence="1 4">Belongs to the PstS family.</text>
</comment>
<evidence type="ECO:0000256" key="2">
    <source>
        <dbReference type="ARBA" id="ARBA00022448"/>
    </source>
</evidence>